<keyword evidence="4" id="KW-1185">Reference proteome</keyword>
<keyword evidence="1" id="KW-0677">Repeat</keyword>
<evidence type="ECO:0000313" key="3">
    <source>
        <dbReference type="EMBL" id="CAA7398735.1"/>
    </source>
</evidence>
<dbReference type="NCBIfam" id="TIGR00756">
    <property type="entry name" value="PPR"/>
    <property type="match status" value="1"/>
</dbReference>
<dbReference type="InterPro" id="IPR046960">
    <property type="entry name" value="PPR_At4g14850-like_plant"/>
</dbReference>
<sequence>MLPRIFMTVETSPAFANARHGILDLKNLANSGLYERVLFIFFLMRRSGVQPDHRTFPEINRARQSILCVKMGLGLNLYFRNTMIEVYARHGRVGPARLLFDEMPVRDVVSWTSLISGLSRSGKAFDSLILFQEMLMAGFRPNSVTMLVLLRACSVADHILLVKQLHGFSIKGGLFNTESVQNSVMAAFGRIGLLEEVERVFNTVGERSLLSWNTMISGYSSAGDAPKVAEAADLFREMQISGADILGSILHVCSNVGSLRSEVLGVIRGRKVAEVDGRIWGSLLSSCRTRRAANLAAYSAQKVLELEPDNAGYEGAFCNVYVAAGSCRRTCCFGIKTESSI</sequence>
<dbReference type="InterPro" id="IPR002885">
    <property type="entry name" value="PPR_rpt"/>
</dbReference>
<protein>
    <submittedName>
        <fullName evidence="3">Uncharacterized protein</fullName>
    </submittedName>
</protein>
<feature type="repeat" description="PPR" evidence="2">
    <location>
        <begin position="208"/>
        <end position="245"/>
    </location>
</feature>
<evidence type="ECO:0000256" key="2">
    <source>
        <dbReference type="PROSITE-ProRule" id="PRU00708"/>
    </source>
</evidence>
<dbReference type="OrthoDB" id="185373at2759"/>
<evidence type="ECO:0000313" key="4">
    <source>
        <dbReference type="Proteomes" id="UP000663760"/>
    </source>
</evidence>
<dbReference type="PANTHER" id="PTHR47926">
    <property type="entry name" value="PENTATRICOPEPTIDE REPEAT-CONTAINING PROTEIN"/>
    <property type="match status" value="1"/>
</dbReference>
<dbReference type="Pfam" id="PF01535">
    <property type="entry name" value="PPR"/>
    <property type="match status" value="2"/>
</dbReference>
<proteinExistence type="predicted"/>
<dbReference type="Gene3D" id="1.25.40.10">
    <property type="entry name" value="Tetratricopeptide repeat domain"/>
    <property type="match status" value="2"/>
</dbReference>
<accession>A0A7I8KP66</accession>
<organism evidence="3 4">
    <name type="scientific">Spirodela intermedia</name>
    <name type="common">Intermediate duckweed</name>
    <dbReference type="NCBI Taxonomy" id="51605"/>
    <lineage>
        <taxon>Eukaryota</taxon>
        <taxon>Viridiplantae</taxon>
        <taxon>Streptophyta</taxon>
        <taxon>Embryophyta</taxon>
        <taxon>Tracheophyta</taxon>
        <taxon>Spermatophyta</taxon>
        <taxon>Magnoliopsida</taxon>
        <taxon>Liliopsida</taxon>
        <taxon>Araceae</taxon>
        <taxon>Lemnoideae</taxon>
        <taxon>Spirodela</taxon>
    </lineage>
</organism>
<dbReference type="GO" id="GO:0009451">
    <property type="term" value="P:RNA modification"/>
    <property type="evidence" value="ECO:0007669"/>
    <property type="project" value="InterPro"/>
</dbReference>
<feature type="repeat" description="PPR" evidence="2">
    <location>
        <begin position="107"/>
        <end position="141"/>
    </location>
</feature>
<dbReference type="GO" id="GO:0003723">
    <property type="term" value="F:RNA binding"/>
    <property type="evidence" value="ECO:0007669"/>
    <property type="project" value="InterPro"/>
</dbReference>
<dbReference type="InterPro" id="IPR011990">
    <property type="entry name" value="TPR-like_helical_dom_sf"/>
</dbReference>
<dbReference type="AlphaFoldDB" id="A0A7I8KP66"/>
<dbReference type="PROSITE" id="PS51375">
    <property type="entry name" value="PPR"/>
    <property type="match status" value="2"/>
</dbReference>
<reference evidence="3" key="1">
    <citation type="submission" date="2020-02" db="EMBL/GenBank/DDBJ databases">
        <authorList>
            <person name="Scholz U."/>
            <person name="Mascher M."/>
            <person name="Fiebig A."/>
        </authorList>
    </citation>
    <scope>NUCLEOTIDE SEQUENCE</scope>
</reference>
<dbReference type="Proteomes" id="UP000663760">
    <property type="component" value="Chromosome 6"/>
</dbReference>
<dbReference type="PANTHER" id="PTHR47926:SF347">
    <property type="entry name" value="PENTATRICOPEPTIDE REPEAT-CONTAINING PROTEIN"/>
    <property type="match status" value="1"/>
</dbReference>
<evidence type="ECO:0000256" key="1">
    <source>
        <dbReference type="ARBA" id="ARBA00022737"/>
    </source>
</evidence>
<gene>
    <name evidence="3" type="ORF">SI8410_06009400</name>
</gene>
<dbReference type="Pfam" id="PF13041">
    <property type="entry name" value="PPR_2"/>
    <property type="match status" value="1"/>
</dbReference>
<dbReference type="EMBL" id="LR746269">
    <property type="protein sequence ID" value="CAA7398735.1"/>
    <property type="molecule type" value="Genomic_DNA"/>
</dbReference>
<name>A0A7I8KP66_SPIIN</name>